<evidence type="ECO:0000256" key="1">
    <source>
        <dbReference type="SAM" id="MobiDB-lite"/>
    </source>
</evidence>
<feature type="region of interest" description="Disordered" evidence="1">
    <location>
        <begin position="207"/>
        <end position="238"/>
    </location>
</feature>
<proteinExistence type="predicted"/>
<reference evidence="2" key="1">
    <citation type="submission" date="2016-03" db="EMBL/GenBank/DDBJ databases">
        <title>Mechanisms controlling the formation of the plant cell surface in tip-growing cells are functionally conserved among land plants.</title>
        <authorList>
            <person name="Honkanen S."/>
            <person name="Jones V.A."/>
            <person name="Morieri G."/>
            <person name="Champion C."/>
            <person name="Hetherington A.J."/>
            <person name="Kelly S."/>
            <person name="Saint-Marcoux D."/>
            <person name="Proust H."/>
            <person name="Prescott H."/>
            <person name="Dolan L."/>
        </authorList>
    </citation>
    <scope>NUCLEOTIDE SEQUENCE [LARGE SCALE GENOMIC DNA]</scope>
    <source>
        <tissue evidence="2">Whole gametophyte</tissue>
    </source>
</reference>
<evidence type="ECO:0000313" key="2">
    <source>
        <dbReference type="EMBL" id="OAE19497.1"/>
    </source>
</evidence>
<dbReference type="EMBL" id="LVLJ01003848">
    <property type="protein sequence ID" value="OAE19497.1"/>
    <property type="molecule type" value="Genomic_DNA"/>
</dbReference>
<name>A0A176VFX6_MARPO</name>
<accession>A0A176VFX6</accession>
<protein>
    <submittedName>
        <fullName evidence="2">Uncharacterized protein</fullName>
    </submittedName>
</protein>
<dbReference type="AlphaFoldDB" id="A0A176VFX6"/>
<feature type="compositionally biased region" description="Basic and acidic residues" evidence="1">
    <location>
        <begin position="219"/>
        <end position="238"/>
    </location>
</feature>
<organism evidence="2 3">
    <name type="scientific">Marchantia polymorpha subsp. ruderalis</name>
    <dbReference type="NCBI Taxonomy" id="1480154"/>
    <lineage>
        <taxon>Eukaryota</taxon>
        <taxon>Viridiplantae</taxon>
        <taxon>Streptophyta</taxon>
        <taxon>Embryophyta</taxon>
        <taxon>Marchantiophyta</taxon>
        <taxon>Marchantiopsida</taxon>
        <taxon>Marchantiidae</taxon>
        <taxon>Marchantiales</taxon>
        <taxon>Marchantiaceae</taxon>
        <taxon>Marchantia</taxon>
    </lineage>
</organism>
<sequence>MNYGAASSTIDRNEQQKEKSLSDPSPIAEKRAAQGYRMSSGVHMCHTRNIQLKRAARLRSRHDWPKNPRDQPWIQAIETRRGQHPSSLGKLVGGSRRWPHRVARPRAPDQRSPDRLLEFLPCMLHEASGDGGGSAAVVTDNISVSVAGAASLDTCRTSKRRPCGTAPRYAGPEARKCDMLQRPLLPGLATTMFSHRDQARPVANQCLEQKTQRKKEKQKGKEEETKKKESGQERRRIPSDLCTPARERLAQVSREAILMSMDGWMFSLRSQGKKPSTGSRVASVALSGLLPADADSAVPRCERIVFLLHLVTAAAAAVAVEIAPRSTCV</sequence>
<feature type="compositionally biased region" description="Polar residues" evidence="1">
    <location>
        <begin position="1"/>
        <end position="10"/>
    </location>
</feature>
<gene>
    <name evidence="2" type="ORF">AXG93_4794s1090</name>
</gene>
<comment type="caution">
    <text evidence="2">The sequence shown here is derived from an EMBL/GenBank/DDBJ whole genome shotgun (WGS) entry which is preliminary data.</text>
</comment>
<keyword evidence="3" id="KW-1185">Reference proteome</keyword>
<feature type="region of interest" description="Disordered" evidence="1">
    <location>
        <begin position="1"/>
        <end position="42"/>
    </location>
</feature>
<feature type="compositionally biased region" description="Basic and acidic residues" evidence="1">
    <location>
        <begin position="11"/>
        <end position="21"/>
    </location>
</feature>
<dbReference type="Proteomes" id="UP000077202">
    <property type="component" value="Unassembled WGS sequence"/>
</dbReference>
<evidence type="ECO:0000313" key="3">
    <source>
        <dbReference type="Proteomes" id="UP000077202"/>
    </source>
</evidence>